<dbReference type="AlphaFoldDB" id="A0A8J7JZZ1"/>
<dbReference type="PROSITE" id="PS51257">
    <property type="entry name" value="PROKAR_LIPOPROTEIN"/>
    <property type="match status" value="1"/>
</dbReference>
<gene>
    <name evidence="2" type="ORF">IOQ59_19115</name>
</gene>
<comment type="caution">
    <text evidence="2">The sequence shown here is derived from an EMBL/GenBank/DDBJ whole genome shotgun (WGS) entry which is preliminary data.</text>
</comment>
<dbReference type="Proteomes" id="UP000640333">
    <property type="component" value="Unassembled WGS sequence"/>
</dbReference>
<name>A0A8J7JZZ1_9GAMM</name>
<keyword evidence="3" id="KW-1185">Reference proteome</keyword>
<accession>A0A8J7JZZ1</accession>
<dbReference type="EMBL" id="JADEYS010000026">
    <property type="protein sequence ID" value="MBE9399378.1"/>
    <property type="molecule type" value="Genomic_DNA"/>
</dbReference>
<feature type="chain" id="PRO_5035195314" description="FlgO domain-containing protein" evidence="1">
    <location>
        <begin position="22"/>
        <end position="222"/>
    </location>
</feature>
<organism evidence="2 3">
    <name type="scientific">Pontibacterium sinense</name>
    <dbReference type="NCBI Taxonomy" id="2781979"/>
    <lineage>
        <taxon>Bacteria</taxon>
        <taxon>Pseudomonadati</taxon>
        <taxon>Pseudomonadota</taxon>
        <taxon>Gammaproteobacteria</taxon>
        <taxon>Oceanospirillales</taxon>
        <taxon>Oceanospirillaceae</taxon>
        <taxon>Pontibacterium</taxon>
    </lineage>
</organism>
<evidence type="ECO:0000313" key="2">
    <source>
        <dbReference type="EMBL" id="MBE9399378.1"/>
    </source>
</evidence>
<sequence>MVKNLLMLGTCAGLLSGCYQANTSQTPTPTAYSTSEQQKMQAAHHWDVLAAHEARLITTTLQKHNVPLHVSGGDADTPFYNGYKNLLTSQLVTNGAIVRSTGSGSAQVSFDVNVIEHKDRDSRRKPAGSWTLLATGVVVAAHAVEHWSTPAKLLFPAAIGADIYSGNWIKDTDFEVIITTTVIDKNQIIHSSSNIYYINGGDAQHYAPQENSTSKIRVTDRG</sequence>
<keyword evidence="1" id="KW-0732">Signal</keyword>
<evidence type="ECO:0000313" key="3">
    <source>
        <dbReference type="Proteomes" id="UP000640333"/>
    </source>
</evidence>
<reference evidence="2" key="1">
    <citation type="submission" date="2020-10" db="EMBL/GenBank/DDBJ databases">
        <title>Bacterium isolated from coastal waters sediment.</title>
        <authorList>
            <person name="Chen R.-J."/>
            <person name="Lu D.-C."/>
            <person name="Zhu K.-L."/>
            <person name="Du Z.-J."/>
        </authorList>
    </citation>
    <scope>NUCLEOTIDE SEQUENCE</scope>
    <source>
        <strain evidence="2">N1Y112</strain>
    </source>
</reference>
<evidence type="ECO:0000256" key="1">
    <source>
        <dbReference type="SAM" id="SignalP"/>
    </source>
</evidence>
<dbReference type="RefSeq" id="WP_193955072.1">
    <property type="nucleotide sequence ID" value="NZ_JADEYS010000026.1"/>
</dbReference>
<feature type="signal peptide" evidence="1">
    <location>
        <begin position="1"/>
        <end position="21"/>
    </location>
</feature>
<protein>
    <recommendedName>
        <fullName evidence="4">FlgO domain-containing protein</fullName>
    </recommendedName>
</protein>
<proteinExistence type="predicted"/>
<evidence type="ECO:0008006" key="4">
    <source>
        <dbReference type="Google" id="ProtNLM"/>
    </source>
</evidence>